<evidence type="ECO:0000256" key="1">
    <source>
        <dbReference type="SAM" id="MobiDB-lite"/>
    </source>
</evidence>
<proteinExistence type="predicted"/>
<dbReference type="Proteomes" id="UP000005234">
    <property type="component" value="Chromosome"/>
</dbReference>
<name>H8L3L2_FRAAD</name>
<keyword evidence="3" id="KW-1185">Reference proteome</keyword>
<dbReference type="HOGENOM" id="CLU_2584623_0_0_6"/>
<dbReference type="KEGG" id="fau:Fraau_3053"/>
<feature type="region of interest" description="Disordered" evidence="1">
    <location>
        <begin position="1"/>
        <end position="38"/>
    </location>
</feature>
<evidence type="ECO:0000313" key="2">
    <source>
        <dbReference type="EMBL" id="AFC87381.1"/>
    </source>
</evidence>
<sequence length="80" mass="9199">MQVSTAPHHGRTSSTQVHHMPLLIDPDRQQHRHGSVWSLPISRGTDKAKKLRHTLFGVFHVFHVFQRLGTRTVEPFEALL</sequence>
<reference evidence="2" key="1">
    <citation type="submission" date="2012-02" db="EMBL/GenBank/DDBJ databases">
        <title>The complete genome of Frateuria aurantia DSM 6220.</title>
        <authorList>
            <consortium name="US DOE Joint Genome Institute (JGI-PGF)"/>
            <person name="Lucas S."/>
            <person name="Copeland A."/>
            <person name="Lapidus A."/>
            <person name="Glavina del Rio T."/>
            <person name="Dalin E."/>
            <person name="Tice H."/>
            <person name="Bruce D."/>
            <person name="Goodwin L."/>
            <person name="Pitluck S."/>
            <person name="Peters L."/>
            <person name="Ovchinnikova G."/>
            <person name="Teshima H."/>
            <person name="Kyrpides N."/>
            <person name="Mavromatis K."/>
            <person name="Ivanova N."/>
            <person name="Brettin T."/>
            <person name="Detter J.C."/>
            <person name="Han C."/>
            <person name="Larimer F."/>
            <person name="Land M."/>
            <person name="Hauser L."/>
            <person name="Markowitz V."/>
            <person name="Cheng J.-F."/>
            <person name="Hugenholtz P."/>
            <person name="Woyke T."/>
            <person name="Wu D."/>
            <person name="Brambilla E."/>
            <person name="Klenk H.-P."/>
            <person name="Eisen J.A."/>
        </authorList>
    </citation>
    <scope>NUCLEOTIDE SEQUENCE</scope>
    <source>
        <strain evidence="2">DSM 6220</strain>
    </source>
</reference>
<dbReference type="EMBL" id="CP003350">
    <property type="protein sequence ID" value="AFC87381.1"/>
    <property type="molecule type" value="Genomic_DNA"/>
</dbReference>
<evidence type="ECO:0000313" key="3">
    <source>
        <dbReference type="Proteomes" id="UP000005234"/>
    </source>
</evidence>
<organism evidence="2 3">
    <name type="scientific">Frateuria aurantia (strain ATCC 33424 / DSM 6220 / KCTC 2777 / LMG 1558 / NBRC 3245 / NCIMB 13370)</name>
    <name type="common">Acetobacter aurantius</name>
    <dbReference type="NCBI Taxonomy" id="767434"/>
    <lineage>
        <taxon>Bacteria</taxon>
        <taxon>Pseudomonadati</taxon>
        <taxon>Pseudomonadota</taxon>
        <taxon>Gammaproteobacteria</taxon>
        <taxon>Lysobacterales</taxon>
        <taxon>Rhodanobacteraceae</taxon>
        <taxon>Frateuria</taxon>
    </lineage>
</organism>
<gene>
    <name evidence="2" type="ordered locus">Fraau_3053</name>
</gene>
<protein>
    <submittedName>
        <fullName evidence="2">Uncharacterized protein</fullName>
    </submittedName>
</protein>
<dbReference type="AlphaFoldDB" id="H8L3L2"/>
<accession>H8L3L2</accession>